<gene>
    <name evidence="7" type="ORF">BKE38_26030</name>
</gene>
<evidence type="ECO:0000256" key="4">
    <source>
        <dbReference type="ARBA" id="ARBA00023136"/>
    </source>
</evidence>
<dbReference type="Proteomes" id="UP000188879">
    <property type="component" value="Unassembled WGS sequence"/>
</dbReference>
<evidence type="ECO:0000256" key="2">
    <source>
        <dbReference type="ARBA" id="ARBA00008973"/>
    </source>
</evidence>
<comment type="subcellular location">
    <subcellularLocation>
        <location evidence="1">Membrane</location>
        <topology evidence="1">Lipid-anchor</topology>
    </subcellularLocation>
</comment>
<proteinExistence type="inferred from homology"/>
<evidence type="ECO:0000313" key="7">
    <source>
        <dbReference type="EMBL" id="ONG45832.1"/>
    </source>
</evidence>
<reference evidence="7 8" key="1">
    <citation type="submission" date="2016-10" db="EMBL/GenBank/DDBJ databases">
        <title>Draft Genome sequence of Roseomonas sp. strain M3.</title>
        <authorList>
            <person name="Subhash Y."/>
            <person name="Lee S."/>
        </authorList>
    </citation>
    <scope>NUCLEOTIDE SEQUENCE [LARGE SCALE GENOMIC DNA]</scope>
    <source>
        <strain evidence="7 8">M3</strain>
    </source>
</reference>
<name>A0A1V2GUY1_9PROT</name>
<dbReference type="InterPro" id="IPR004872">
    <property type="entry name" value="Lipoprotein_NlpA"/>
</dbReference>
<dbReference type="Gene3D" id="3.40.190.10">
    <property type="entry name" value="Periplasmic binding protein-like II"/>
    <property type="match status" value="2"/>
</dbReference>
<keyword evidence="6" id="KW-0449">Lipoprotein</keyword>
<dbReference type="AlphaFoldDB" id="A0A1V2GUY1"/>
<comment type="similarity">
    <text evidence="2">Belongs to the NlpA lipoprotein family.</text>
</comment>
<organism evidence="7 8">
    <name type="scientific">Teichococcus deserti</name>
    <dbReference type="NCBI Taxonomy" id="1817963"/>
    <lineage>
        <taxon>Bacteria</taxon>
        <taxon>Pseudomonadati</taxon>
        <taxon>Pseudomonadota</taxon>
        <taxon>Alphaproteobacteria</taxon>
        <taxon>Acetobacterales</taxon>
        <taxon>Roseomonadaceae</taxon>
        <taxon>Roseomonas</taxon>
    </lineage>
</organism>
<evidence type="ECO:0000313" key="8">
    <source>
        <dbReference type="Proteomes" id="UP000188879"/>
    </source>
</evidence>
<comment type="caution">
    <text evidence="7">The sequence shown here is derived from an EMBL/GenBank/DDBJ whole genome shotgun (WGS) entry which is preliminary data.</text>
</comment>
<dbReference type="PANTHER" id="PTHR30429">
    <property type="entry name" value="D-METHIONINE-BINDING LIPOPROTEIN METQ"/>
    <property type="match status" value="1"/>
</dbReference>
<dbReference type="Pfam" id="PF03180">
    <property type="entry name" value="Lipoprotein_9"/>
    <property type="match status" value="1"/>
</dbReference>
<evidence type="ECO:0000256" key="3">
    <source>
        <dbReference type="ARBA" id="ARBA00022729"/>
    </source>
</evidence>
<evidence type="ECO:0000256" key="5">
    <source>
        <dbReference type="ARBA" id="ARBA00023139"/>
    </source>
</evidence>
<dbReference type="SUPFAM" id="SSF53850">
    <property type="entry name" value="Periplasmic binding protein-like II"/>
    <property type="match status" value="1"/>
</dbReference>
<keyword evidence="8" id="KW-1185">Reference proteome</keyword>
<dbReference type="EMBL" id="MLCO01000337">
    <property type="protein sequence ID" value="ONG45832.1"/>
    <property type="molecule type" value="Genomic_DNA"/>
</dbReference>
<dbReference type="PANTHER" id="PTHR30429:SF1">
    <property type="entry name" value="D-METHIONINE-BINDING LIPOPROTEIN METQ-RELATED"/>
    <property type="match status" value="1"/>
</dbReference>
<dbReference type="GO" id="GO:0016020">
    <property type="term" value="C:membrane"/>
    <property type="evidence" value="ECO:0007669"/>
    <property type="project" value="UniProtKB-SubCell"/>
</dbReference>
<keyword evidence="5" id="KW-0564">Palmitate</keyword>
<keyword evidence="3" id="KW-0732">Signal</keyword>
<keyword evidence="4" id="KW-0472">Membrane</keyword>
<accession>A0A1V2GUY1</accession>
<sequence>MTLAKLTLASLVAGGAARAQDAPLRIALATSISNQAIEAAAAEARTQGLEVRLTEFADWVTPNRSVVFGEQDANLFQHRPYLTFTNQQAGWNLVPVAPAYATAFGLYSRRHASLDALPQGARIGYSGDVINTGRSLMLLRQAGLLRLRDGAEERATPEDILDNPRRLRLVAIDGPQIARTLEELDAGVTYPTFAKLGGLDPTRALALENDPRYAFHFVARPDRAGDARLRHFIRIYQNSAAVKDVLRKLYGALVSFPDPTV</sequence>
<protein>
    <recommendedName>
        <fullName evidence="9">Iron ABC transporter substrate-binding protein</fullName>
    </recommendedName>
</protein>
<evidence type="ECO:0008006" key="9">
    <source>
        <dbReference type="Google" id="ProtNLM"/>
    </source>
</evidence>
<evidence type="ECO:0000256" key="1">
    <source>
        <dbReference type="ARBA" id="ARBA00004635"/>
    </source>
</evidence>
<evidence type="ECO:0000256" key="6">
    <source>
        <dbReference type="ARBA" id="ARBA00023288"/>
    </source>
</evidence>